<evidence type="ECO:0000256" key="3">
    <source>
        <dbReference type="ARBA" id="ARBA00022475"/>
    </source>
</evidence>
<dbReference type="SUPFAM" id="SSF161098">
    <property type="entry name" value="MetI-like"/>
    <property type="match status" value="1"/>
</dbReference>
<keyword evidence="5 7" id="KW-1133">Transmembrane helix</keyword>
<dbReference type="PROSITE" id="PS50928">
    <property type="entry name" value="ABC_TM1"/>
    <property type="match status" value="1"/>
</dbReference>
<evidence type="ECO:0000259" key="8">
    <source>
        <dbReference type="PROSITE" id="PS50928"/>
    </source>
</evidence>
<keyword evidence="4 7" id="KW-0812">Transmembrane</keyword>
<protein>
    <recommendedName>
        <fullName evidence="8">ABC transmembrane type-1 domain-containing protein</fullName>
    </recommendedName>
</protein>
<evidence type="ECO:0000256" key="7">
    <source>
        <dbReference type="RuleBase" id="RU363032"/>
    </source>
</evidence>
<evidence type="ECO:0000313" key="10">
    <source>
        <dbReference type="Proteomes" id="UP000176501"/>
    </source>
</evidence>
<dbReference type="Pfam" id="PF00528">
    <property type="entry name" value="BPD_transp_1"/>
    <property type="match status" value="1"/>
</dbReference>
<dbReference type="AlphaFoldDB" id="A0A1F7W875"/>
<dbReference type="InterPro" id="IPR000515">
    <property type="entry name" value="MetI-like"/>
</dbReference>
<evidence type="ECO:0000256" key="6">
    <source>
        <dbReference type="ARBA" id="ARBA00023136"/>
    </source>
</evidence>
<feature type="transmembrane region" description="Helical" evidence="7">
    <location>
        <begin position="193"/>
        <end position="213"/>
    </location>
</feature>
<dbReference type="PANTHER" id="PTHR30151:SF0">
    <property type="entry name" value="ABC TRANSPORTER PERMEASE PROTEIN MJ0413-RELATED"/>
    <property type="match status" value="1"/>
</dbReference>
<sequence length="268" mass="29159">MIGSPLSRRTTVLITLVSLALIVTAYFVLSEWKHAVNPTDKTIPNLSQLHDGWMQLWKSRMGEGRWFLIDLQASGLRLACGLAIGVSVAFFLGLFTGCYQAGHAAFLPVLSPLSSIPAMAMIAVYYVFVPSGHLMFISMIALGILPSVEQGVRLAVRSIPPGLLDTARMRGASTFEVIACVIVPQVLPRFVDLTVLAFAGAMLILLGSEMSIGGGEGIGYRIKLVMLKSEMSMIVPYLAVLALGGIAFTYAMGFLQKRAFRWYNPEKR</sequence>
<comment type="caution">
    <text evidence="9">The sequence shown here is derived from an EMBL/GenBank/DDBJ whole genome shotgun (WGS) entry which is preliminary data.</text>
</comment>
<accession>A0A1F7W875</accession>
<evidence type="ECO:0000256" key="5">
    <source>
        <dbReference type="ARBA" id="ARBA00022989"/>
    </source>
</evidence>
<dbReference type="Proteomes" id="UP000176501">
    <property type="component" value="Unassembled WGS sequence"/>
</dbReference>
<dbReference type="CDD" id="cd06261">
    <property type="entry name" value="TM_PBP2"/>
    <property type="match status" value="1"/>
</dbReference>
<evidence type="ECO:0000256" key="2">
    <source>
        <dbReference type="ARBA" id="ARBA00022448"/>
    </source>
</evidence>
<dbReference type="InterPro" id="IPR035906">
    <property type="entry name" value="MetI-like_sf"/>
</dbReference>
<feature type="transmembrane region" description="Helical" evidence="7">
    <location>
        <begin position="12"/>
        <end position="29"/>
    </location>
</feature>
<dbReference type="GO" id="GO:0005886">
    <property type="term" value="C:plasma membrane"/>
    <property type="evidence" value="ECO:0007669"/>
    <property type="project" value="UniProtKB-SubCell"/>
</dbReference>
<keyword evidence="2 7" id="KW-0813">Transport</keyword>
<evidence type="ECO:0000256" key="1">
    <source>
        <dbReference type="ARBA" id="ARBA00004651"/>
    </source>
</evidence>
<proteinExistence type="inferred from homology"/>
<keyword evidence="3" id="KW-1003">Cell membrane</keyword>
<comment type="similarity">
    <text evidence="7">Belongs to the binding-protein-dependent transport system permease family.</text>
</comment>
<reference evidence="9 10" key="1">
    <citation type="journal article" date="2016" name="Nat. Commun.">
        <title>Thousands of microbial genomes shed light on interconnected biogeochemical processes in an aquifer system.</title>
        <authorList>
            <person name="Anantharaman K."/>
            <person name="Brown C.T."/>
            <person name="Hug L.A."/>
            <person name="Sharon I."/>
            <person name="Castelle C.J."/>
            <person name="Probst A.J."/>
            <person name="Thomas B.C."/>
            <person name="Singh A."/>
            <person name="Wilkins M.J."/>
            <person name="Karaoz U."/>
            <person name="Brodie E.L."/>
            <person name="Williams K.H."/>
            <person name="Hubbard S.S."/>
            <person name="Banfield J.F."/>
        </authorList>
    </citation>
    <scope>NUCLEOTIDE SEQUENCE [LARGE SCALE GENOMIC DNA]</scope>
</reference>
<feature type="transmembrane region" description="Helical" evidence="7">
    <location>
        <begin position="234"/>
        <end position="255"/>
    </location>
</feature>
<evidence type="ECO:0000256" key="4">
    <source>
        <dbReference type="ARBA" id="ARBA00022692"/>
    </source>
</evidence>
<dbReference type="PANTHER" id="PTHR30151">
    <property type="entry name" value="ALKANE SULFONATE ABC TRANSPORTER-RELATED, MEMBRANE SUBUNIT"/>
    <property type="match status" value="1"/>
</dbReference>
<dbReference type="EMBL" id="MGFE01000020">
    <property type="protein sequence ID" value="OGL98417.1"/>
    <property type="molecule type" value="Genomic_DNA"/>
</dbReference>
<evidence type="ECO:0000313" key="9">
    <source>
        <dbReference type="EMBL" id="OGL98417.1"/>
    </source>
</evidence>
<comment type="subcellular location">
    <subcellularLocation>
        <location evidence="1 7">Cell membrane</location>
        <topology evidence="1 7">Multi-pass membrane protein</topology>
    </subcellularLocation>
</comment>
<feature type="transmembrane region" description="Helical" evidence="7">
    <location>
        <begin position="106"/>
        <end position="128"/>
    </location>
</feature>
<dbReference type="Gene3D" id="1.10.3720.10">
    <property type="entry name" value="MetI-like"/>
    <property type="match status" value="1"/>
</dbReference>
<organism evidence="9 10">
    <name type="scientific">Candidatus Uhrbacteria bacterium RIFOXYB2_FULL_57_15</name>
    <dbReference type="NCBI Taxonomy" id="1802422"/>
    <lineage>
        <taxon>Bacteria</taxon>
        <taxon>Candidatus Uhriibacteriota</taxon>
    </lineage>
</organism>
<dbReference type="GO" id="GO:0055085">
    <property type="term" value="P:transmembrane transport"/>
    <property type="evidence" value="ECO:0007669"/>
    <property type="project" value="InterPro"/>
</dbReference>
<feature type="transmembrane region" description="Helical" evidence="7">
    <location>
        <begin position="76"/>
        <end position="99"/>
    </location>
</feature>
<keyword evidence="6 7" id="KW-0472">Membrane</keyword>
<feature type="domain" description="ABC transmembrane type-1" evidence="8">
    <location>
        <begin position="67"/>
        <end position="256"/>
    </location>
</feature>
<gene>
    <name evidence="9" type="ORF">A2304_01855</name>
</gene>
<name>A0A1F7W875_9BACT</name>